<dbReference type="EMBL" id="FLYE01000012">
    <property type="protein sequence ID" value="SCA56215.1"/>
    <property type="molecule type" value="Genomic_DNA"/>
</dbReference>
<dbReference type="GO" id="GO:0016757">
    <property type="term" value="F:glycosyltransferase activity"/>
    <property type="evidence" value="ECO:0007669"/>
    <property type="project" value="InterPro"/>
</dbReference>
<gene>
    <name evidence="3" type="ORF">MTBPR1_20063</name>
</gene>
<accession>A0A1C3RG37</accession>
<evidence type="ECO:0000313" key="3">
    <source>
        <dbReference type="EMBL" id="SCA56215.1"/>
    </source>
</evidence>
<protein>
    <submittedName>
        <fullName evidence="3">Putative Glycosyl transferase group 1</fullName>
    </submittedName>
</protein>
<dbReference type="PANTHER" id="PTHR12526">
    <property type="entry name" value="GLYCOSYLTRANSFERASE"/>
    <property type="match status" value="1"/>
</dbReference>
<name>A0A1C3RG37_9PROT</name>
<dbReference type="InterPro" id="IPR001296">
    <property type="entry name" value="Glyco_trans_1"/>
</dbReference>
<dbReference type="Pfam" id="PF00534">
    <property type="entry name" value="Glycos_transf_1"/>
    <property type="match status" value="1"/>
</dbReference>
<reference evidence="3 4" key="1">
    <citation type="submission" date="2016-07" db="EMBL/GenBank/DDBJ databases">
        <authorList>
            <person name="Lefevre C.T."/>
        </authorList>
    </citation>
    <scope>NUCLEOTIDE SEQUENCE [LARGE SCALE GENOMIC DNA]</scope>
    <source>
        <strain evidence="3">PR1</strain>
    </source>
</reference>
<sequence>MKIAFVISTFSAGGAERVASLLCNQWVAAGHDVHLCLFQGKDIELFYPVDEKIHLHQLDVMSVASNKINMAKQFLNRVLSLKETLEEIKPDIVFSFLTETNVAAILAARMAHTPIIVSERVHPQYHKVGSLKNLARKLSYNFADQVTVQSEDIKAWFSQKLKLETKIIPNPIASVTSFSRKTVLSERKKLVAMGRLEKQKGFDHLISTFISLQNEFPDWDLKIYGTGSLRDDFQRKINEAHISDRITLEGVTTQVNDVFAHADVFVHTAQYEGFPNVIVEALANGCCVVATKSPGALRDILNDGKFGILCEHQELENALSKTMSNPNLRVEMRAKAQEAVKRYDLALVADMWLEEASKVIEKSKEKNKS</sequence>
<dbReference type="AlphaFoldDB" id="A0A1C3RG37"/>
<feature type="domain" description="Glycosyl transferase family 1" evidence="1">
    <location>
        <begin position="184"/>
        <end position="338"/>
    </location>
</feature>
<dbReference type="Pfam" id="PF13439">
    <property type="entry name" value="Glyco_transf_4"/>
    <property type="match status" value="1"/>
</dbReference>
<dbReference type="Gene3D" id="3.40.50.2000">
    <property type="entry name" value="Glycogen Phosphorylase B"/>
    <property type="match status" value="2"/>
</dbReference>
<organism evidence="3 4">
    <name type="scientific">Candidatus Terasakiella magnetica</name>
    <dbReference type="NCBI Taxonomy" id="1867952"/>
    <lineage>
        <taxon>Bacteria</taxon>
        <taxon>Pseudomonadati</taxon>
        <taxon>Pseudomonadota</taxon>
        <taxon>Alphaproteobacteria</taxon>
        <taxon>Rhodospirillales</taxon>
        <taxon>Terasakiellaceae</taxon>
        <taxon>Terasakiella</taxon>
    </lineage>
</organism>
<dbReference type="InterPro" id="IPR028098">
    <property type="entry name" value="Glyco_trans_4-like_N"/>
</dbReference>
<dbReference type="OrthoDB" id="9783380at2"/>
<feature type="domain" description="Glycosyltransferase subfamily 4-like N-terminal" evidence="2">
    <location>
        <begin position="13"/>
        <end position="172"/>
    </location>
</feature>
<keyword evidence="4" id="KW-1185">Reference proteome</keyword>
<dbReference type="CDD" id="cd03820">
    <property type="entry name" value="GT4_AmsD-like"/>
    <property type="match status" value="1"/>
</dbReference>
<dbReference type="Proteomes" id="UP000231658">
    <property type="component" value="Unassembled WGS sequence"/>
</dbReference>
<keyword evidence="3" id="KW-0808">Transferase</keyword>
<dbReference type="RefSeq" id="WP_083222956.1">
    <property type="nucleotide sequence ID" value="NZ_FLYE01000012.1"/>
</dbReference>
<evidence type="ECO:0000313" key="4">
    <source>
        <dbReference type="Proteomes" id="UP000231658"/>
    </source>
</evidence>
<evidence type="ECO:0000259" key="2">
    <source>
        <dbReference type="Pfam" id="PF13439"/>
    </source>
</evidence>
<dbReference type="STRING" id="1867952.MTBPR1_20063"/>
<proteinExistence type="predicted"/>
<dbReference type="SUPFAM" id="SSF53756">
    <property type="entry name" value="UDP-Glycosyltransferase/glycogen phosphorylase"/>
    <property type="match status" value="1"/>
</dbReference>
<evidence type="ECO:0000259" key="1">
    <source>
        <dbReference type="Pfam" id="PF00534"/>
    </source>
</evidence>